<gene>
    <name evidence="3" type="primary">NCS2</name>
    <name evidence="3" type="synonym">CTU2</name>
    <name evidence="5" type="ORF">GGX14DRAFT_510835</name>
</gene>
<dbReference type="Proteomes" id="UP001219525">
    <property type="component" value="Unassembled WGS sequence"/>
</dbReference>
<dbReference type="GO" id="GO:0032447">
    <property type="term" value="P:protein urmylation"/>
    <property type="evidence" value="ECO:0007669"/>
    <property type="project" value="UniProtKB-UniRule"/>
</dbReference>
<dbReference type="GO" id="GO:0016783">
    <property type="term" value="F:sulfurtransferase activity"/>
    <property type="evidence" value="ECO:0007669"/>
    <property type="project" value="TreeGrafter"/>
</dbReference>
<evidence type="ECO:0000313" key="6">
    <source>
        <dbReference type="Proteomes" id="UP001219525"/>
    </source>
</evidence>
<accession>A0AAD7E3X0</accession>
<keyword evidence="1 3" id="KW-0963">Cytoplasm</keyword>
<comment type="caution">
    <text evidence="5">The sequence shown here is derived from an EMBL/GenBank/DDBJ whole genome shotgun (WGS) entry which is preliminary data.</text>
</comment>
<dbReference type="GO" id="GO:0016779">
    <property type="term" value="F:nucleotidyltransferase activity"/>
    <property type="evidence" value="ECO:0007669"/>
    <property type="project" value="UniProtKB-UniRule"/>
</dbReference>
<dbReference type="SUPFAM" id="SSF52402">
    <property type="entry name" value="Adenine nucleotide alpha hydrolases-like"/>
    <property type="match status" value="1"/>
</dbReference>
<sequence length="510" mass="55818">MTSCGNPASEQDALMQRRTKFDKTRLCWKCREKVGNVVIRHAVYCRECFFPIITTKFKRALEPFINPGNETRRQGLKPAGNLCVAFSAGLGSTVLLDLISRLYFSAETGGWTGRGGTDHPRNAPVWKKTTICYVETSSALPGTRDRTEDVRAVVAQYAGFASFVPLRLEDAFDDAWWGKVGGRPPPSHVSVDLADEELLLAQKLSASDTPVVALRAYLAAMPTQTAIPSAIQNLIRLLLLHTAWATESSHLLLGTSLTSLSVSLISSISQGGGFVVREEAQEEWQPTVYSGSKRNVRVTRPMRDIGMKECAIWAWWHKLTVVGKENYLGGKQGIGTLTKSFIVGLERDYPSTVSTIVRTCAKLAPKNVADGRCVLCGRPAQPDVQAWKARISIRAFDEQGDVPPHRTLAPDPAPDERTRETHEDAAMPPRVGLTPHLCYACHTTLTSRSSRGSAAASTQVGATPLPVWVESGLEMLDGGGSGQEKWNKRKMGESEMKEAIAEFLLPKEDA</sequence>
<name>A0AAD7E3X0_9AGAR</name>
<dbReference type="EMBL" id="JARJCW010000003">
    <property type="protein sequence ID" value="KAJ7227220.1"/>
    <property type="molecule type" value="Genomic_DNA"/>
</dbReference>
<keyword evidence="2 3" id="KW-0819">tRNA processing</keyword>
<keyword evidence="6" id="KW-1185">Reference proteome</keyword>
<comment type="function">
    <text evidence="3">Plays a central role in 2-thiolation of mcm(5)S(2)U at tRNA wobble positions of tRNA(Lys), tRNA(Glu) and tRNA(Gln). May act by forming a heterodimer with NCS6 that ligates sulfur from thiocarboxylated URM1 onto the uridine of tRNAs at wobble position. Prior mcm(5) tRNA modification by the elongator complex is required for 2-thiolation. May also be involved in protein urmylation.</text>
</comment>
<evidence type="ECO:0000256" key="4">
    <source>
        <dbReference type="SAM" id="MobiDB-lite"/>
    </source>
</evidence>
<proteinExistence type="inferred from homology"/>
<dbReference type="GO" id="GO:0000049">
    <property type="term" value="F:tRNA binding"/>
    <property type="evidence" value="ECO:0007669"/>
    <property type="project" value="InterPro"/>
</dbReference>
<dbReference type="InterPro" id="IPR019407">
    <property type="entry name" value="CTU2"/>
</dbReference>
<dbReference type="GO" id="GO:0005829">
    <property type="term" value="C:cytosol"/>
    <property type="evidence" value="ECO:0007669"/>
    <property type="project" value="TreeGrafter"/>
</dbReference>
<evidence type="ECO:0000256" key="1">
    <source>
        <dbReference type="ARBA" id="ARBA00022490"/>
    </source>
</evidence>
<dbReference type="PANTHER" id="PTHR20882:SF14">
    <property type="entry name" value="CYTOPLASMIC TRNA 2-THIOLATION PROTEIN 2"/>
    <property type="match status" value="1"/>
</dbReference>
<organism evidence="5 6">
    <name type="scientific">Mycena pura</name>
    <dbReference type="NCBI Taxonomy" id="153505"/>
    <lineage>
        <taxon>Eukaryota</taxon>
        <taxon>Fungi</taxon>
        <taxon>Dikarya</taxon>
        <taxon>Basidiomycota</taxon>
        <taxon>Agaricomycotina</taxon>
        <taxon>Agaricomycetes</taxon>
        <taxon>Agaricomycetidae</taxon>
        <taxon>Agaricales</taxon>
        <taxon>Marasmiineae</taxon>
        <taxon>Mycenaceae</taxon>
        <taxon>Mycena</taxon>
    </lineage>
</organism>
<evidence type="ECO:0000256" key="3">
    <source>
        <dbReference type="HAMAP-Rule" id="MF_03054"/>
    </source>
</evidence>
<dbReference type="GO" id="GO:0002143">
    <property type="term" value="P:tRNA wobble position uridine thiolation"/>
    <property type="evidence" value="ECO:0007669"/>
    <property type="project" value="TreeGrafter"/>
</dbReference>
<dbReference type="PANTHER" id="PTHR20882">
    <property type="entry name" value="CYTOPLASMIC TRNA 2-THIOLATION PROTEIN 2"/>
    <property type="match status" value="1"/>
</dbReference>
<comment type="pathway">
    <text evidence="3">tRNA modification; 5-methoxycarbonylmethyl-2-thiouridine-tRNA biosynthesis.</text>
</comment>
<dbReference type="Pfam" id="PF10288">
    <property type="entry name" value="CTU2"/>
    <property type="match status" value="1"/>
</dbReference>
<comment type="subcellular location">
    <subcellularLocation>
        <location evidence="3">Cytoplasm</location>
    </subcellularLocation>
</comment>
<dbReference type="InterPro" id="IPR014729">
    <property type="entry name" value="Rossmann-like_a/b/a_fold"/>
</dbReference>
<protein>
    <recommendedName>
        <fullName evidence="3">Cytoplasmic tRNA 2-thiolation protein 2</fullName>
    </recommendedName>
</protein>
<feature type="compositionally biased region" description="Basic and acidic residues" evidence="4">
    <location>
        <begin position="414"/>
        <end position="425"/>
    </location>
</feature>
<evidence type="ECO:0000256" key="2">
    <source>
        <dbReference type="ARBA" id="ARBA00022694"/>
    </source>
</evidence>
<comment type="similarity">
    <text evidence="3">Belongs to the CTU2/NCS2 family.</text>
</comment>
<dbReference type="Gene3D" id="3.40.50.620">
    <property type="entry name" value="HUPs"/>
    <property type="match status" value="1"/>
</dbReference>
<feature type="region of interest" description="Disordered" evidence="4">
    <location>
        <begin position="399"/>
        <end position="429"/>
    </location>
</feature>
<evidence type="ECO:0000313" key="5">
    <source>
        <dbReference type="EMBL" id="KAJ7227220.1"/>
    </source>
</evidence>
<dbReference type="AlphaFoldDB" id="A0AAD7E3X0"/>
<dbReference type="HAMAP" id="MF_03054">
    <property type="entry name" value="CTU2"/>
    <property type="match status" value="1"/>
</dbReference>
<reference evidence="5" key="1">
    <citation type="submission" date="2023-03" db="EMBL/GenBank/DDBJ databases">
        <title>Massive genome expansion in bonnet fungi (Mycena s.s.) driven by repeated elements and novel gene families across ecological guilds.</title>
        <authorList>
            <consortium name="Lawrence Berkeley National Laboratory"/>
            <person name="Harder C.B."/>
            <person name="Miyauchi S."/>
            <person name="Viragh M."/>
            <person name="Kuo A."/>
            <person name="Thoen E."/>
            <person name="Andreopoulos B."/>
            <person name="Lu D."/>
            <person name="Skrede I."/>
            <person name="Drula E."/>
            <person name="Henrissat B."/>
            <person name="Morin E."/>
            <person name="Kohler A."/>
            <person name="Barry K."/>
            <person name="LaButti K."/>
            <person name="Morin E."/>
            <person name="Salamov A."/>
            <person name="Lipzen A."/>
            <person name="Mereny Z."/>
            <person name="Hegedus B."/>
            <person name="Baldrian P."/>
            <person name="Stursova M."/>
            <person name="Weitz H."/>
            <person name="Taylor A."/>
            <person name="Grigoriev I.V."/>
            <person name="Nagy L.G."/>
            <person name="Martin F."/>
            <person name="Kauserud H."/>
        </authorList>
    </citation>
    <scope>NUCLEOTIDE SEQUENCE</scope>
    <source>
        <strain evidence="5">9144</strain>
    </source>
</reference>